<evidence type="ECO:0000313" key="4">
    <source>
        <dbReference type="Proteomes" id="UP000487350"/>
    </source>
</evidence>
<dbReference type="InterPro" id="IPR056572">
    <property type="entry name" value="Zn_ribbon_PaaD"/>
</dbReference>
<sequence length="180" mass="19683">MTQPATRAGRAEQQATRASRAWDVLGGVLDPEVPALSVRDLGIVRDVIDHGDELEVVLTPTYSGCPATEVIEQSCLAAINAEGLGPVRATLQRSPAWTTDWITQEGRRKLNDYGIAPPGPAMPEAEQPIRVFGRRREPDVACPRCASLHTEKLAAFSSTACKAMYRCLSCREPFEHFKPI</sequence>
<dbReference type="Proteomes" id="UP000487350">
    <property type="component" value="Unassembled WGS sequence"/>
</dbReference>
<dbReference type="Gene3D" id="3.30.300.130">
    <property type="entry name" value="Fe-S cluster assembly (FSCA)"/>
    <property type="match status" value="1"/>
</dbReference>
<dbReference type="EMBL" id="WJBU01000018">
    <property type="protein sequence ID" value="MRD48981.1"/>
    <property type="molecule type" value="Genomic_DNA"/>
</dbReference>
<evidence type="ECO:0000259" key="2">
    <source>
        <dbReference type="Pfam" id="PF23451"/>
    </source>
</evidence>
<proteinExistence type="predicted"/>
<dbReference type="NCBIfam" id="TIGR02159">
    <property type="entry name" value="PA_CoA_Oxy4"/>
    <property type="match status" value="1"/>
</dbReference>
<accession>A0A844BEV1</accession>
<dbReference type="InterPro" id="IPR034904">
    <property type="entry name" value="FSCA_dom_sf"/>
</dbReference>
<dbReference type="SUPFAM" id="SSF117916">
    <property type="entry name" value="Fe-S cluster assembly (FSCA) domain-like"/>
    <property type="match status" value="1"/>
</dbReference>
<evidence type="ECO:0000313" key="3">
    <source>
        <dbReference type="EMBL" id="MRD48981.1"/>
    </source>
</evidence>
<dbReference type="AlphaFoldDB" id="A0A844BEV1"/>
<dbReference type="InterPro" id="IPR052339">
    <property type="entry name" value="Fe-S_Maturation_MIP18"/>
</dbReference>
<name>A0A844BEV1_9BURK</name>
<comment type="caution">
    <text evidence="3">The sequence shown here is derived from an EMBL/GenBank/DDBJ whole genome shotgun (WGS) entry which is preliminary data.</text>
</comment>
<feature type="domain" description="MIP18 family-like" evidence="1">
    <location>
        <begin position="22"/>
        <end position="80"/>
    </location>
</feature>
<organism evidence="3 4">
    <name type="scientific">Caenimonas koreensis DSM 17982</name>
    <dbReference type="NCBI Taxonomy" id="1121255"/>
    <lineage>
        <taxon>Bacteria</taxon>
        <taxon>Pseudomonadati</taxon>
        <taxon>Pseudomonadota</taxon>
        <taxon>Betaproteobacteria</taxon>
        <taxon>Burkholderiales</taxon>
        <taxon>Comamonadaceae</taxon>
        <taxon>Caenimonas</taxon>
    </lineage>
</organism>
<dbReference type="PANTHER" id="PTHR42831">
    <property type="entry name" value="FE-S PROTEIN MATURATION AUXILIARY FACTOR YITW"/>
    <property type="match status" value="1"/>
</dbReference>
<dbReference type="Pfam" id="PF01883">
    <property type="entry name" value="FeS_assembly_P"/>
    <property type="match status" value="1"/>
</dbReference>
<dbReference type="Pfam" id="PF23451">
    <property type="entry name" value="Zn_ribbon_PaaD"/>
    <property type="match status" value="1"/>
</dbReference>
<dbReference type="InterPro" id="IPR011883">
    <property type="entry name" value="PaaD-like"/>
</dbReference>
<dbReference type="InterPro" id="IPR002744">
    <property type="entry name" value="MIP18-like"/>
</dbReference>
<evidence type="ECO:0000259" key="1">
    <source>
        <dbReference type="Pfam" id="PF01883"/>
    </source>
</evidence>
<feature type="domain" description="PaaD zinc beta ribbon" evidence="2">
    <location>
        <begin position="132"/>
        <end position="178"/>
    </location>
</feature>
<dbReference type="PANTHER" id="PTHR42831:SF3">
    <property type="entry name" value="1,2-PHENYLACETYL-COA EPOXIDASE, SUBUNIT D-RELATED"/>
    <property type="match status" value="1"/>
</dbReference>
<reference evidence="3 4" key="1">
    <citation type="submission" date="2019-11" db="EMBL/GenBank/DDBJ databases">
        <title>Caenimonas koreensis gen. nov., sp. nov., isolated from activated sludge.</title>
        <authorList>
            <person name="Seung H.R."/>
        </authorList>
    </citation>
    <scope>NUCLEOTIDE SEQUENCE [LARGE SCALE GENOMIC DNA]</scope>
    <source>
        <strain evidence="3 4">EMB320</strain>
    </source>
</reference>
<gene>
    <name evidence="3" type="primary">paaJ</name>
    <name evidence="3" type="ORF">GHT07_17020</name>
</gene>
<protein>
    <submittedName>
        <fullName evidence="3">Phenylacetate-CoA oxygenase subunit PaaJ</fullName>
    </submittedName>
</protein>
<keyword evidence="4" id="KW-1185">Reference proteome</keyword>